<dbReference type="Gene3D" id="1.10.150.130">
    <property type="match status" value="1"/>
</dbReference>
<dbReference type="AlphaFoldDB" id="A0A098ANA0"/>
<evidence type="ECO:0000256" key="4">
    <source>
        <dbReference type="ARBA" id="ARBA00023172"/>
    </source>
</evidence>
<keyword evidence="2" id="KW-0229">DNA integration</keyword>
<dbReference type="InterPro" id="IPR011010">
    <property type="entry name" value="DNA_brk_join_enz"/>
</dbReference>
<dbReference type="InterPro" id="IPR004107">
    <property type="entry name" value="Integrase_SAM-like_N"/>
</dbReference>
<keyword evidence="4" id="KW-0233">DNA recombination</keyword>
<dbReference type="Pfam" id="PF00589">
    <property type="entry name" value="Phage_integrase"/>
    <property type="match status" value="1"/>
</dbReference>
<protein>
    <submittedName>
        <fullName evidence="5">Putative prophage protein</fullName>
    </submittedName>
</protein>
<reference evidence="5" key="2">
    <citation type="submission" date="2014-10" db="EMBL/GenBank/DDBJ databases">
        <title>Contrasting mechanisms driving short-term and long-term diversification of pneumococci.</title>
        <authorList>
            <person name="Croucher N.J."/>
            <person name="Coupland P.C."/>
            <person name="Stevenson A.E."/>
            <person name="Callendrello A."/>
            <person name="Bentley S.D."/>
            <person name="Hanage W.P."/>
        </authorList>
    </citation>
    <scope>NUCLEOTIDE SEQUENCE</scope>
    <source>
        <strain evidence="5">R34-3194</strain>
    </source>
</reference>
<sequence length="380" mass="44665">MWMEELPNGKYKFFERYKDPYTEKLKKVSVTMEKKTPQARNQAAILLQEKINQKLGEKQHSVSNITFEKLYEEFEENWKHGVKNSTVYASKNVKKEILKQIEGDYLVRNIDRRLLQKVIDQLLQDGRSHNYVSKIKFKLNQIMKFAIRMNYIDTNEMLFVETPRKVITSDELRKKNTKYLDQKEFKLFIQNLKDEALCDYRITKYIRIAKVLFLTGMRYGELAALNYKEDIDFSKKTIHIKHTYDFRQKERTTPKTIKSDRVITAPQKVLDIIKEQIIENATNGFDTDFIFINTLGEPITNARVICALKRHGQKIGIEKNITTHTFRHSHISLLAELGIPLTAIMDRVGHSDSKTTLEIYSHVTQKMVSDISSKLDKIKF</sequence>
<dbReference type="GO" id="GO:0003677">
    <property type="term" value="F:DNA binding"/>
    <property type="evidence" value="ECO:0007669"/>
    <property type="project" value="UniProtKB-KW"/>
</dbReference>
<dbReference type="PANTHER" id="PTHR30349">
    <property type="entry name" value="PHAGE INTEGRASE-RELATED"/>
    <property type="match status" value="1"/>
</dbReference>
<dbReference type="InterPro" id="IPR050090">
    <property type="entry name" value="Tyrosine_recombinase_XerCD"/>
</dbReference>
<dbReference type="PROSITE" id="PS51898">
    <property type="entry name" value="TYR_RECOMBINASE"/>
    <property type="match status" value="1"/>
</dbReference>
<dbReference type="SUPFAM" id="SSF56349">
    <property type="entry name" value="DNA breaking-rejoining enzymes"/>
    <property type="match status" value="1"/>
</dbReference>
<dbReference type="InterPro" id="IPR013762">
    <property type="entry name" value="Integrase-like_cat_sf"/>
</dbReference>
<evidence type="ECO:0000313" key="5">
    <source>
        <dbReference type="EMBL" id="CDQ29981.1"/>
    </source>
</evidence>
<dbReference type="InterPro" id="IPR010998">
    <property type="entry name" value="Integrase_recombinase_N"/>
</dbReference>
<evidence type="ECO:0000256" key="1">
    <source>
        <dbReference type="ARBA" id="ARBA00008857"/>
    </source>
</evidence>
<dbReference type="Pfam" id="PF14659">
    <property type="entry name" value="Phage_int_SAM_3"/>
    <property type="match status" value="1"/>
</dbReference>
<dbReference type="GO" id="GO:0006310">
    <property type="term" value="P:DNA recombination"/>
    <property type="evidence" value="ECO:0007669"/>
    <property type="project" value="UniProtKB-KW"/>
</dbReference>
<dbReference type="CDD" id="cd01189">
    <property type="entry name" value="INT_ICEBs1_C_like"/>
    <property type="match status" value="1"/>
</dbReference>
<keyword evidence="3" id="KW-0238">DNA-binding</keyword>
<dbReference type="RefSeq" id="WP_050123757.1">
    <property type="nucleotide sequence ID" value="NZ_CFJW02000130.1"/>
</dbReference>
<accession>A0A098ANA0</accession>
<proteinExistence type="inferred from homology"/>
<comment type="similarity">
    <text evidence="1">Belongs to the 'phage' integrase family.</text>
</comment>
<dbReference type="GO" id="GO:0015074">
    <property type="term" value="P:DNA integration"/>
    <property type="evidence" value="ECO:0007669"/>
    <property type="project" value="UniProtKB-KW"/>
</dbReference>
<dbReference type="EMBL" id="LK020686">
    <property type="protein sequence ID" value="CDQ29981.1"/>
    <property type="molecule type" value="Genomic_DNA"/>
</dbReference>
<name>A0A098ANA0_STREE</name>
<reference evidence="5" key="1">
    <citation type="submission" date="2014-04" db="EMBL/GenBank/DDBJ databases">
        <authorList>
            <person name="Croucher N."/>
        </authorList>
    </citation>
    <scope>NUCLEOTIDE SEQUENCE</scope>
    <source>
        <strain evidence="5">R34-3194</strain>
    </source>
</reference>
<dbReference type="Gene3D" id="1.10.443.10">
    <property type="entry name" value="Intergrase catalytic core"/>
    <property type="match status" value="1"/>
</dbReference>
<organism evidence="5">
    <name type="scientific">Streptococcus pneumoniae</name>
    <dbReference type="NCBI Taxonomy" id="1313"/>
    <lineage>
        <taxon>Bacteria</taxon>
        <taxon>Bacillati</taxon>
        <taxon>Bacillota</taxon>
        <taxon>Bacilli</taxon>
        <taxon>Lactobacillales</taxon>
        <taxon>Streptococcaceae</taxon>
        <taxon>Streptococcus</taxon>
    </lineage>
</organism>
<evidence type="ECO:0000256" key="2">
    <source>
        <dbReference type="ARBA" id="ARBA00022908"/>
    </source>
</evidence>
<evidence type="ECO:0000256" key="3">
    <source>
        <dbReference type="ARBA" id="ARBA00023125"/>
    </source>
</evidence>
<dbReference type="InterPro" id="IPR002104">
    <property type="entry name" value="Integrase_catalytic"/>
</dbReference>
<dbReference type="PANTHER" id="PTHR30349:SF64">
    <property type="entry name" value="PROPHAGE INTEGRASE INTD-RELATED"/>
    <property type="match status" value="1"/>
</dbReference>